<keyword evidence="2 3" id="KW-0175">Coiled coil</keyword>
<dbReference type="RefSeq" id="WP_093205161.1">
    <property type="nucleotide sequence ID" value="NZ_FNGS01000006.1"/>
</dbReference>
<dbReference type="Gene3D" id="1.10.287.470">
    <property type="entry name" value="Helix hairpin bin"/>
    <property type="match status" value="1"/>
</dbReference>
<keyword evidence="4" id="KW-0472">Membrane</keyword>
<evidence type="ECO:0000256" key="3">
    <source>
        <dbReference type="SAM" id="Coils"/>
    </source>
</evidence>
<evidence type="ECO:0000256" key="1">
    <source>
        <dbReference type="ARBA" id="ARBA00004196"/>
    </source>
</evidence>
<dbReference type="AlphaFoldDB" id="A0A1G9TDH1"/>
<keyword evidence="4" id="KW-0812">Transmembrane</keyword>
<protein>
    <submittedName>
        <fullName evidence="6">HlyD family secretion protein</fullName>
    </submittedName>
</protein>
<dbReference type="OrthoDB" id="9806939at2"/>
<comment type="subcellular location">
    <subcellularLocation>
        <location evidence="1">Cell envelope</location>
    </subcellularLocation>
</comment>
<dbReference type="GO" id="GO:0030313">
    <property type="term" value="C:cell envelope"/>
    <property type="evidence" value="ECO:0007669"/>
    <property type="project" value="UniProtKB-SubCell"/>
</dbReference>
<dbReference type="Gene3D" id="2.40.50.100">
    <property type="match status" value="1"/>
</dbReference>
<feature type="coiled-coil region" evidence="3">
    <location>
        <begin position="176"/>
        <end position="237"/>
    </location>
</feature>
<keyword evidence="7" id="KW-1185">Reference proteome</keyword>
<evidence type="ECO:0000256" key="2">
    <source>
        <dbReference type="ARBA" id="ARBA00023054"/>
    </source>
</evidence>
<dbReference type="STRING" id="563176.SAMN04488090_3519"/>
<evidence type="ECO:0000313" key="6">
    <source>
        <dbReference type="EMBL" id="SDM45769.1"/>
    </source>
</evidence>
<dbReference type="Gene3D" id="2.40.420.20">
    <property type="match status" value="1"/>
</dbReference>
<name>A0A1G9TDH1_9BACT</name>
<dbReference type="Gene3D" id="2.40.30.170">
    <property type="match status" value="1"/>
</dbReference>
<evidence type="ECO:0000256" key="4">
    <source>
        <dbReference type="SAM" id="Phobius"/>
    </source>
</evidence>
<dbReference type="InterPro" id="IPR058627">
    <property type="entry name" value="MdtA-like_C"/>
</dbReference>
<gene>
    <name evidence="6" type="ORF">SAMN04488090_3519</name>
</gene>
<proteinExistence type="predicted"/>
<dbReference type="SUPFAM" id="SSF56954">
    <property type="entry name" value="Outer membrane efflux proteins (OEP)"/>
    <property type="match status" value="1"/>
</dbReference>
<sequence length="415" mass="46186">MDRDLSVQELKRRSRKKWIGAVAVLLLLGAGWLGTRYVFASRVSRADLRIVTAETGSVENTLAASGEALPELEQVFTSPITAIIKEVFLSEGTPVKPGDRILELDKGEARLSFEKQKDQLELKRNAIARLRMELAKSYFDLRLNDSIKVLRIGHLRAGVEDARRLHKAGGGTREDIEKAELDLRIAELEKRQLENDIKVKQQTMRTELRESELQASIQEKELSLQESRLRLADLVANRPGVLTWLNKAVGTTVREGEALARLADLKGYRITGSISDSYAEQVRAGMDATIRVGTSQLKGVVTHVHPTIQNGVMTFDVRLLNPSSPLLRPKQKVELFLTTSAVAGVTRVPNGAAFKGPKVLDVFVVSGDKAERRTVETGAANFDFVEIRRGLRPGEKVILNDLSEFKNLRELHLTE</sequence>
<accession>A0A1G9TDH1</accession>
<dbReference type="Proteomes" id="UP000198901">
    <property type="component" value="Unassembled WGS sequence"/>
</dbReference>
<dbReference type="InterPro" id="IPR050465">
    <property type="entry name" value="UPF0194_transport"/>
</dbReference>
<dbReference type="PANTHER" id="PTHR32347:SF14">
    <property type="entry name" value="EFFLUX SYSTEM COMPONENT YKNX-RELATED"/>
    <property type="match status" value="1"/>
</dbReference>
<feature type="transmembrane region" description="Helical" evidence="4">
    <location>
        <begin position="18"/>
        <end position="39"/>
    </location>
</feature>
<evidence type="ECO:0000313" key="7">
    <source>
        <dbReference type="Proteomes" id="UP000198901"/>
    </source>
</evidence>
<dbReference type="EMBL" id="FNGS01000006">
    <property type="protein sequence ID" value="SDM45769.1"/>
    <property type="molecule type" value="Genomic_DNA"/>
</dbReference>
<evidence type="ECO:0000259" key="5">
    <source>
        <dbReference type="Pfam" id="PF25967"/>
    </source>
</evidence>
<reference evidence="6 7" key="1">
    <citation type="submission" date="2016-10" db="EMBL/GenBank/DDBJ databases">
        <authorList>
            <person name="de Groot N.N."/>
        </authorList>
    </citation>
    <scope>NUCLEOTIDE SEQUENCE [LARGE SCALE GENOMIC DNA]</scope>
    <source>
        <strain evidence="6 7">DSM 21668</strain>
    </source>
</reference>
<organism evidence="6 7">
    <name type="scientific">Siphonobacter aquaeclarae</name>
    <dbReference type="NCBI Taxonomy" id="563176"/>
    <lineage>
        <taxon>Bacteria</taxon>
        <taxon>Pseudomonadati</taxon>
        <taxon>Bacteroidota</taxon>
        <taxon>Cytophagia</taxon>
        <taxon>Cytophagales</taxon>
        <taxon>Cytophagaceae</taxon>
        <taxon>Siphonobacter</taxon>
    </lineage>
</organism>
<dbReference type="Pfam" id="PF25967">
    <property type="entry name" value="RND-MFP_C"/>
    <property type="match status" value="1"/>
</dbReference>
<feature type="domain" description="Multidrug resistance protein MdtA-like C-terminal permuted SH3" evidence="5">
    <location>
        <begin position="343"/>
        <end position="402"/>
    </location>
</feature>
<dbReference type="PANTHER" id="PTHR32347">
    <property type="entry name" value="EFFLUX SYSTEM COMPONENT YKNX-RELATED"/>
    <property type="match status" value="1"/>
</dbReference>
<keyword evidence="4" id="KW-1133">Transmembrane helix</keyword>